<dbReference type="EMBL" id="AWOR01000057">
    <property type="protein sequence ID" value="KGH27770.1"/>
    <property type="molecule type" value="Genomic_DNA"/>
</dbReference>
<name>A0A096GRD0_COMTE</name>
<dbReference type="Proteomes" id="UP000029553">
    <property type="component" value="Unassembled WGS sequence"/>
</dbReference>
<reference evidence="1 2" key="1">
    <citation type="submission" date="2013-09" db="EMBL/GenBank/DDBJ databases">
        <title>High correlation between genotypes and phenotypes of environmental bacteria Comamonas testosteroni strains.</title>
        <authorList>
            <person name="Liu L."/>
            <person name="Zhu W."/>
            <person name="Xia X."/>
            <person name="Xu B."/>
            <person name="Luo M."/>
            <person name="Wang G."/>
        </authorList>
    </citation>
    <scope>NUCLEOTIDE SEQUENCE [LARGE SCALE GENOMIC DNA]</scope>
    <source>
        <strain evidence="1 2">JL40</strain>
    </source>
</reference>
<sequence length="171" mass="18182">MISRGQSITFGLLLTLAFAAGWVAQGWRADAASARVESTQASQGEAQAKQSQAVTEKKAEAVVEHGTAQQENTHDYTQEMARLEAGRTADAARIAGLQHDIRSAATRNAQLASDAAARRDLADQHQRLAALAAEGAEVVGELSGLVEKRDAQVKLLRGQIAADRALLEQIN</sequence>
<gene>
    <name evidence="1" type="ORF">P353_17285</name>
</gene>
<evidence type="ECO:0000313" key="1">
    <source>
        <dbReference type="EMBL" id="KGH27770.1"/>
    </source>
</evidence>
<accession>A0A096GRD0</accession>
<comment type="caution">
    <text evidence="1">The sequence shown here is derived from an EMBL/GenBank/DDBJ whole genome shotgun (WGS) entry which is preliminary data.</text>
</comment>
<evidence type="ECO:0000313" key="2">
    <source>
        <dbReference type="Proteomes" id="UP000029553"/>
    </source>
</evidence>
<protein>
    <submittedName>
        <fullName evidence="1">Uncharacterized protein</fullName>
    </submittedName>
</protein>
<organism evidence="1 2">
    <name type="scientific">Comamonas testosteroni</name>
    <name type="common">Pseudomonas testosteroni</name>
    <dbReference type="NCBI Taxonomy" id="285"/>
    <lineage>
        <taxon>Bacteria</taxon>
        <taxon>Pseudomonadati</taxon>
        <taxon>Pseudomonadota</taxon>
        <taxon>Betaproteobacteria</taxon>
        <taxon>Burkholderiales</taxon>
        <taxon>Comamonadaceae</taxon>
        <taxon>Comamonas</taxon>
    </lineage>
</organism>
<dbReference type="RefSeq" id="WP_034371754.1">
    <property type="nucleotide sequence ID" value="NZ_AWOR01000057.1"/>
</dbReference>
<dbReference type="AlphaFoldDB" id="A0A096GRD0"/>
<proteinExistence type="predicted"/>